<protein>
    <submittedName>
        <fullName evidence="1">Uncharacterized protein</fullName>
    </submittedName>
</protein>
<proteinExistence type="predicted"/>
<dbReference type="Proteomes" id="UP000518266">
    <property type="component" value="Unassembled WGS sequence"/>
</dbReference>
<reference evidence="1 2" key="1">
    <citation type="submission" date="2020-03" db="EMBL/GenBank/DDBJ databases">
        <title>Dissostichus mawsoni Genome sequencing and assembly.</title>
        <authorList>
            <person name="Park H."/>
        </authorList>
    </citation>
    <scope>NUCLEOTIDE SEQUENCE [LARGE SCALE GENOMIC DNA]</scope>
    <source>
        <strain evidence="1">DM0001</strain>
        <tissue evidence="1">Muscle</tissue>
    </source>
</reference>
<dbReference type="Gene3D" id="3.60.10.10">
    <property type="entry name" value="Endonuclease/exonuclease/phosphatase"/>
    <property type="match status" value="1"/>
</dbReference>
<evidence type="ECO:0000313" key="1">
    <source>
        <dbReference type="EMBL" id="KAF3842914.1"/>
    </source>
</evidence>
<gene>
    <name evidence="1" type="ORF">F7725_001763</name>
</gene>
<comment type="caution">
    <text evidence="1">The sequence shown here is derived from an EMBL/GenBank/DDBJ whole genome shotgun (WGS) entry which is preliminary data.</text>
</comment>
<dbReference type="AlphaFoldDB" id="A0A7J5Y0I0"/>
<keyword evidence="2" id="KW-1185">Reference proteome</keyword>
<accession>A0A7J5Y0I0</accession>
<evidence type="ECO:0000313" key="2">
    <source>
        <dbReference type="Proteomes" id="UP000518266"/>
    </source>
</evidence>
<dbReference type="SUPFAM" id="SSF56219">
    <property type="entry name" value="DNase I-like"/>
    <property type="match status" value="1"/>
</dbReference>
<dbReference type="InterPro" id="IPR036691">
    <property type="entry name" value="Endo/exonu/phosph_ase_sf"/>
</dbReference>
<dbReference type="EMBL" id="JAAKFY010000018">
    <property type="protein sequence ID" value="KAF3842914.1"/>
    <property type="molecule type" value="Genomic_DNA"/>
</dbReference>
<sequence>MATISSFNGNGLKSKIRENGANFCEASIICLQETHWDGGCVDEVKKEWMGEVFANNGSVHARNARMVEDDGEGRMIGVQYEYMGDMFKLINVYAPT</sequence>
<organism evidence="1 2">
    <name type="scientific">Dissostichus mawsoni</name>
    <name type="common">Antarctic cod</name>
    <dbReference type="NCBI Taxonomy" id="36200"/>
    <lineage>
        <taxon>Eukaryota</taxon>
        <taxon>Metazoa</taxon>
        <taxon>Chordata</taxon>
        <taxon>Craniata</taxon>
        <taxon>Vertebrata</taxon>
        <taxon>Euteleostomi</taxon>
        <taxon>Actinopterygii</taxon>
        <taxon>Neopterygii</taxon>
        <taxon>Teleostei</taxon>
        <taxon>Neoteleostei</taxon>
        <taxon>Acanthomorphata</taxon>
        <taxon>Eupercaria</taxon>
        <taxon>Perciformes</taxon>
        <taxon>Notothenioidei</taxon>
        <taxon>Nototheniidae</taxon>
        <taxon>Dissostichus</taxon>
    </lineage>
</organism>
<dbReference type="OrthoDB" id="8957518at2759"/>
<name>A0A7J5Y0I0_DISMA</name>